<evidence type="ECO:0000256" key="1">
    <source>
        <dbReference type="SAM" id="Phobius"/>
    </source>
</evidence>
<reference evidence="2" key="1">
    <citation type="journal article" date="2023" name="bioRxiv">
        <title>Improved chromosome-level genome assembly for marigold (Tagetes erecta).</title>
        <authorList>
            <person name="Jiang F."/>
            <person name="Yuan L."/>
            <person name="Wang S."/>
            <person name="Wang H."/>
            <person name="Xu D."/>
            <person name="Wang A."/>
            <person name="Fan W."/>
        </authorList>
    </citation>
    <scope>NUCLEOTIDE SEQUENCE</scope>
    <source>
        <strain evidence="2">WSJ</strain>
        <tissue evidence="2">Leaf</tissue>
    </source>
</reference>
<dbReference type="EMBL" id="JAUHHV010000002">
    <property type="protein sequence ID" value="KAK1431828.1"/>
    <property type="molecule type" value="Genomic_DNA"/>
</dbReference>
<organism evidence="2 3">
    <name type="scientific">Tagetes erecta</name>
    <name type="common">African marigold</name>
    <dbReference type="NCBI Taxonomy" id="13708"/>
    <lineage>
        <taxon>Eukaryota</taxon>
        <taxon>Viridiplantae</taxon>
        <taxon>Streptophyta</taxon>
        <taxon>Embryophyta</taxon>
        <taxon>Tracheophyta</taxon>
        <taxon>Spermatophyta</taxon>
        <taxon>Magnoliopsida</taxon>
        <taxon>eudicotyledons</taxon>
        <taxon>Gunneridae</taxon>
        <taxon>Pentapetalae</taxon>
        <taxon>asterids</taxon>
        <taxon>campanulids</taxon>
        <taxon>Asterales</taxon>
        <taxon>Asteraceae</taxon>
        <taxon>Asteroideae</taxon>
        <taxon>Heliantheae alliance</taxon>
        <taxon>Tageteae</taxon>
        <taxon>Tagetes</taxon>
    </lineage>
</organism>
<sequence>MGVIRVLAKNPNVVHASKDGLNPHAAEASESYQGHPAAGSHTVEMIQASKASQVHQPSLEPNPSQVHPANEYHTAAFSHPTVAHHATKLNQLPKVSHTCKDLHASDVNVSKESHAANLLVDNMGMKDNLNIRESSTSKNSYTDMVQAKPEITAASVNFRYMQRLGLDDWQTLVVVAVIFGGYGGSVVLCVVLMVVNNKDISN</sequence>
<name>A0AAD8L2H3_TARER</name>
<evidence type="ECO:0000313" key="2">
    <source>
        <dbReference type="EMBL" id="KAK1431828.1"/>
    </source>
</evidence>
<dbReference type="Proteomes" id="UP001229421">
    <property type="component" value="Unassembled WGS sequence"/>
</dbReference>
<gene>
    <name evidence="2" type="ORF">QVD17_08530</name>
</gene>
<keyword evidence="3" id="KW-1185">Reference proteome</keyword>
<feature type="transmembrane region" description="Helical" evidence="1">
    <location>
        <begin position="169"/>
        <end position="195"/>
    </location>
</feature>
<evidence type="ECO:0000313" key="3">
    <source>
        <dbReference type="Proteomes" id="UP001229421"/>
    </source>
</evidence>
<dbReference type="AlphaFoldDB" id="A0AAD8L2H3"/>
<keyword evidence="1" id="KW-0812">Transmembrane</keyword>
<proteinExistence type="predicted"/>
<keyword evidence="1" id="KW-1133">Transmembrane helix</keyword>
<keyword evidence="1" id="KW-0472">Membrane</keyword>
<protein>
    <submittedName>
        <fullName evidence="2">Uncharacterized protein</fullName>
    </submittedName>
</protein>
<accession>A0AAD8L2H3</accession>
<comment type="caution">
    <text evidence="2">The sequence shown here is derived from an EMBL/GenBank/DDBJ whole genome shotgun (WGS) entry which is preliminary data.</text>
</comment>